<protein>
    <submittedName>
        <fullName evidence="2">Uncharacterized protein</fullName>
    </submittedName>
</protein>
<reference evidence="2 3" key="1">
    <citation type="submission" date="2018-02" db="EMBL/GenBank/DDBJ databases">
        <title>Jeotgalibacillus proteolyticum sp. nov. a protease producing bacterium isolated from ocean sediments of Laizhou Bay.</title>
        <authorList>
            <person name="Li Y."/>
        </authorList>
    </citation>
    <scope>NUCLEOTIDE SEQUENCE [LARGE SCALE GENOMIC DNA]</scope>
    <source>
        <strain evidence="2 3">22-7</strain>
    </source>
</reference>
<dbReference type="EMBL" id="PREZ01000001">
    <property type="protein sequence ID" value="PPA71874.1"/>
    <property type="molecule type" value="Genomic_DNA"/>
</dbReference>
<feature type="region of interest" description="Disordered" evidence="1">
    <location>
        <begin position="40"/>
        <end position="59"/>
    </location>
</feature>
<evidence type="ECO:0000313" key="2">
    <source>
        <dbReference type="EMBL" id="PPA71874.1"/>
    </source>
</evidence>
<evidence type="ECO:0000256" key="1">
    <source>
        <dbReference type="SAM" id="MobiDB-lite"/>
    </source>
</evidence>
<dbReference type="Proteomes" id="UP000239047">
    <property type="component" value="Unassembled WGS sequence"/>
</dbReference>
<proteinExistence type="predicted"/>
<keyword evidence="3" id="KW-1185">Reference proteome</keyword>
<gene>
    <name evidence="2" type="ORF">C4B60_00400</name>
</gene>
<accession>A0A2S5GG23</accession>
<sequence>MEVEMMDRIEHEDLPYKNDHITKAGHVKAHQLLESGLKEDEVQELSEHREDGWEFVDES</sequence>
<dbReference type="AlphaFoldDB" id="A0A2S5GG23"/>
<evidence type="ECO:0000313" key="3">
    <source>
        <dbReference type="Proteomes" id="UP000239047"/>
    </source>
</evidence>
<feature type="compositionally biased region" description="Basic and acidic residues" evidence="1">
    <location>
        <begin position="40"/>
        <end position="52"/>
    </location>
</feature>
<organism evidence="2 3">
    <name type="scientific">Jeotgalibacillus proteolyticus</name>
    <dbReference type="NCBI Taxonomy" id="2082395"/>
    <lineage>
        <taxon>Bacteria</taxon>
        <taxon>Bacillati</taxon>
        <taxon>Bacillota</taxon>
        <taxon>Bacilli</taxon>
        <taxon>Bacillales</taxon>
        <taxon>Caryophanaceae</taxon>
        <taxon>Jeotgalibacillus</taxon>
    </lineage>
</organism>
<name>A0A2S5GG23_9BACL</name>
<comment type="caution">
    <text evidence="2">The sequence shown here is derived from an EMBL/GenBank/DDBJ whole genome shotgun (WGS) entry which is preliminary data.</text>
</comment>